<organism evidence="2 3">
    <name type="scientific">Winogradskyella immobilis</name>
    <dbReference type="NCBI Taxonomy" id="2816852"/>
    <lineage>
        <taxon>Bacteria</taxon>
        <taxon>Pseudomonadati</taxon>
        <taxon>Bacteroidota</taxon>
        <taxon>Flavobacteriia</taxon>
        <taxon>Flavobacteriales</taxon>
        <taxon>Flavobacteriaceae</taxon>
        <taxon>Winogradskyella</taxon>
    </lineage>
</organism>
<dbReference type="Proteomes" id="UP000778797">
    <property type="component" value="Unassembled WGS sequence"/>
</dbReference>
<protein>
    <submittedName>
        <fullName evidence="2">Carboxypeptidase-like regulatory domain-containing protein</fullName>
    </submittedName>
</protein>
<keyword evidence="3" id="KW-1185">Reference proteome</keyword>
<reference evidence="3" key="2">
    <citation type="submission" date="2023-07" db="EMBL/GenBank/DDBJ databases">
        <title>Genome of Winogradskyella sp. E313.</title>
        <authorList>
            <person name="Zhou Y."/>
        </authorList>
    </citation>
    <scope>NUCLEOTIDE SEQUENCE [LARGE SCALE GENOMIC DNA]</scope>
    <source>
        <strain evidence="3">E313</strain>
    </source>
</reference>
<comment type="caution">
    <text evidence="2">The sequence shown here is derived from an EMBL/GenBank/DDBJ whole genome shotgun (WGS) entry which is preliminary data.</text>
</comment>
<feature type="chain" id="PRO_5046308809" evidence="1">
    <location>
        <begin position="20"/>
        <end position="507"/>
    </location>
</feature>
<evidence type="ECO:0000313" key="3">
    <source>
        <dbReference type="Proteomes" id="UP000778797"/>
    </source>
</evidence>
<reference evidence="3" key="1">
    <citation type="submission" date="2021-03" db="EMBL/GenBank/DDBJ databases">
        <title>Genome of Cognatishimia sp. F0-27.</title>
        <authorList>
            <person name="Ping X."/>
        </authorList>
    </citation>
    <scope>NUCLEOTIDE SEQUENCE [LARGE SCALE GENOMIC DNA]</scope>
    <source>
        <strain evidence="3">E313</strain>
    </source>
</reference>
<proteinExistence type="predicted"/>
<accession>A0ABS8EKP1</accession>
<dbReference type="EMBL" id="JAFMPT010000001">
    <property type="protein sequence ID" value="MCC1483140.1"/>
    <property type="molecule type" value="Genomic_DNA"/>
</dbReference>
<sequence>MKTKLTIITLFLSLFTLHAQNTYTSKVLDSLSQKPIEYASIFFNSKNGVITNANGEFNITIKQTIKPTDSLVISCLGYEEKRIALLNFNEDIIYLQQKVVDLSEVVITNKEYTVDEIIEKIKEGFATNYHTNYAKRKLFFRESYYTELDKGEVNLKKSTIPEFNQKLIDSLIDLAPKNTSSHTELLGELYGKVEANQPQKMEVLKAARLYDKTADINFENYEKRFNEIFRKYIKRDSYFKIKSGWFSTKEEIDSSLFGDEKKQENKATEVLVAQQKKRDSIRKVNFLKYRKANIHKLENDNFIDEDNDLNFIHKSNRYEFEILDYAFINDNFAYVIAFKPKRREDWSGTMYVDTEDFAIVRLDYKNVKPLRKFGLLGISLKEYLKEGTMIFQKNDNEKYSLKYMDETFGQQVGIKRPIKIVEKNKNVKGRRKQNELNGDFHFIVKNIEKIELIVFETNLIAETDFKNFKENPKVKPTYLSKYDPEFWKGYNIIEPNQIIRDFKAIEN</sequence>
<gene>
    <name evidence="2" type="ORF">J1C55_00935</name>
</gene>
<name>A0ABS8EKP1_9FLAO</name>
<feature type="signal peptide" evidence="1">
    <location>
        <begin position="1"/>
        <end position="19"/>
    </location>
</feature>
<keyword evidence="1" id="KW-0732">Signal</keyword>
<dbReference type="RefSeq" id="WP_227475558.1">
    <property type="nucleotide sequence ID" value="NZ_JAFMPT010000001.1"/>
</dbReference>
<dbReference type="Pfam" id="PF13715">
    <property type="entry name" value="CarbopepD_reg_2"/>
    <property type="match status" value="1"/>
</dbReference>
<evidence type="ECO:0000256" key="1">
    <source>
        <dbReference type="SAM" id="SignalP"/>
    </source>
</evidence>
<evidence type="ECO:0000313" key="2">
    <source>
        <dbReference type="EMBL" id="MCC1483140.1"/>
    </source>
</evidence>